<dbReference type="PANTHER" id="PTHR43574">
    <property type="entry name" value="EPIMERASE-RELATED"/>
    <property type="match status" value="1"/>
</dbReference>
<dbReference type="KEGG" id="aaf:AURANDRAFT_68881"/>
<gene>
    <name evidence="4" type="ORF">AURANDRAFT_68881</name>
</gene>
<evidence type="ECO:0008006" key="6">
    <source>
        <dbReference type="Google" id="ProtNLM"/>
    </source>
</evidence>
<protein>
    <recommendedName>
        <fullName evidence="6">NAD-dependent epimerase/dehydratase domain-containing protein</fullName>
    </recommendedName>
</protein>
<organism evidence="5">
    <name type="scientific">Aureococcus anophagefferens</name>
    <name type="common">Harmful bloom alga</name>
    <dbReference type="NCBI Taxonomy" id="44056"/>
    <lineage>
        <taxon>Eukaryota</taxon>
        <taxon>Sar</taxon>
        <taxon>Stramenopiles</taxon>
        <taxon>Ochrophyta</taxon>
        <taxon>Pelagophyceae</taxon>
        <taxon>Pelagomonadales</taxon>
        <taxon>Pelagomonadaceae</taxon>
        <taxon>Aureococcus</taxon>
    </lineage>
</organism>
<feature type="compositionally biased region" description="Basic and acidic residues" evidence="3">
    <location>
        <begin position="351"/>
        <end position="362"/>
    </location>
</feature>
<dbReference type="OrthoDB" id="5824at2759"/>
<dbReference type="Gene3D" id="3.40.50.720">
    <property type="entry name" value="NAD(P)-binding Rossmann-like Domain"/>
    <property type="match status" value="1"/>
</dbReference>
<dbReference type="SUPFAM" id="SSF51735">
    <property type="entry name" value="NAD(P)-binding Rossmann-fold domains"/>
    <property type="match status" value="1"/>
</dbReference>
<keyword evidence="5" id="KW-1185">Reference proteome</keyword>
<comment type="similarity">
    <text evidence="1">Belongs to the NAD(P)-dependent epimerase/dehydratase family.</text>
</comment>
<evidence type="ECO:0000256" key="3">
    <source>
        <dbReference type="SAM" id="MobiDB-lite"/>
    </source>
</evidence>
<sequence length="507" mass="53692">MRRYALLPIVAASLRTAPPTAPPQRLFVAGLGYCGLRAARAFRAAYPACAIAGSARSEERAAALRRDHPWLDARVFDLDDAYRGLDGAGEAALGAATHVVSTMPPIADGDADPLLALHGLPDGCWAAYLSTTGVYGDHGGAWIDEAAELRGAGAREAARVRAEAAYVARGGVVLRLGGIYGPGRSLLDASRAAPTRRGAPGKPVNRVLVDDVCGALVALAAAGARGDVVNVVDDDPAPRADVVAFARELTGAGDAPPPPPRAPLRAARSAGAKRCRNAKLRAIYDLVAPTYREGLARIHSGPGSLAGLDNGSAAARRPAAMDNVLPEFKRIDASGSKQLSHLHWDTTRALKEPSGDYYKPDGSELVAEPKPPKPAPVPPQTKTISTALAPTKERPICDRERGDARRDRIERPAAEEKQAKAIAAPREETSLRVYNDVEDDGELYLSRDDNTRRIRIVPLPRGASRTVRLETGAVEDKTAEPVRGDVTVALSTMARLQRVDDDEASHA</sequence>
<accession>F0YR21</accession>
<evidence type="ECO:0000313" key="4">
    <source>
        <dbReference type="EMBL" id="EGB02438.1"/>
    </source>
</evidence>
<feature type="region of interest" description="Disordered" evidence="3">
    <location>
        <begin position="351"/>
        <end position="380"/>
    </location>
</feature>
<evidence type="ECO:0000313" key="5">
    <source>
        <dbReference type="Proteomes" id="UP000002729"/>
    </source>
</evidence>
<evidence type="ECO:0000256" key="2">
    <source>
        <dbReference type="ARBA" id="ARBA00023027"/>
    </source>
</evidence>
<feature type="non-terminal residue" evidence="4">
    <location>
        <position position="507"/>
    </location>
</feature>
<evidence type="ECO:0000256" key="1">
    <source>
        <dbReference type="ARBA" id="ARBA00007637"/>
    </source>
</evidence>
<reference evidence="4 5" key="1">
    <citation type="journal article" date="2011" name="Proc. Natl. Acad. Sci. U.S.A.">
        <title>Niche of harmful alga Aureococcus anophagefferens revealed through ecogenomics.</title>
        <authorList>
            <person name="Gobler C.J."/>
            <person name="Berry D.L."/>
            <person name="Dyhrman S.T."/>
            <person name="Wilhelm S.W."/>
            <person name="Salamov A."/>
            <person name="Lobanov A.V."/>
            <person name="Zhang Y."/>
            <person name="Collier J.L."/>
            <person name="Wurch L.L."/>
            <person name="Kustka A.B."/>
            <person name="Dill B.D."/>
            <person name="Shah M."/>
            <person name="VerBerkmoes N.C."/>
            <person name="Kuo A."/>
            <person name="Terry A."/>
            <person name="Pangilinan J."/>
            <person name="Lindquist E.A."/>
            <person name="Lucas S."/>
            <person name="Paulsen I.T."/>
            <person name="Hattenrath-Lehmann T.K."/>
            <person name="Talmage S.C."/>
            <person name="Walker E.A."/>
            <person name="Koch F."/>
            <person name="Burson A.M."/>
            <person name="Marcoval M.A."/>
            <person name="Tang Y.Z."/>
            <person name="Lecleir G.R."/>
            <person name="Coyne K.J."/>
            <person name="Berg G.M."/>
            <person name="Bertrand E.M."/>
            <person name="Saito M.A."/>
            <person name="Gladyshev V.N."/>
            <person name="Grigoriev I.V."/>
        </authorList>
    </citation>
    <scope>NUCLEOTIDE SEQUENCE [LARGE SCALE GENOMIC DNA]</scope>
    <source>
        <strain evidence="5">CCMP 1984</strain>
    </source>
</reference>
<dbReference type="InParanoid" id="F0YR21"/>
<dbReference type="RefSeq" id="XP_009042863.1">
    <property type="nucleotide sequence ID" value="XM_009044615.1"/>
</dbReference>
<dbReference type="eggNOG" id="KOG0747">
    <property type="taxonomic scope" value="Eukaryota"/>
</dbReference>
<dbReference type="InterPro" id="IPR036291">
    <property type="entry name" value="NAD(P)-bd_dom_sf"/>
</dbReference>
<proteinExistence type="inferred from homology"/>
<dbReference type="AlphaFoldDB" id="F0YR21"/>
<dbReference type="GeneID" id="20227085"/>
<dbReference type="EMBL" id="GL833526">
    <property type="protein sequence ID" value="EGB02438.1"/>
    <property type="molecule type" value="Genomic_DNA"/>
</dbReference>
<name>F0YR21_AURAN</name>
<dbReference type="Proteomes" id="UP000002729">
    <property type="component" value="Unassembled WGS sequence"/>
</dbReference>
<keyword evidence="2" id="KW-0520">NAD</keyword>